<feature type="chain" id="PRO_5043868212" evidence="3">
    <location>
        <begin position="20"/>
        <end position="408"/>
    </location>
</feature>
<comment type="caution">
    <text evidence="5">The sequence shown here is derived from an EMBL/GenBank/DDBJ whole genome shotgun (WGS) entry which is preliminary data.</text>
</comment>
<name>A0AAW5IHN8_9BACT</name>
<accession>A0AAW5IHN8</accession>
<feature type="signal peptide" evidence="3">
    <location>
        <begin position="1"/>
        <end position="19"/>
    </location>
</feature>
<dbReference type="SUPFAM" id="SSF48230">
    <property type="entry name" value="Chondroitin AC/alginate lyase"/>
    <property type="match status" value="1"/>
</dbReference>
<dbReference type="EMBL" id="JANDWU010000041">
    <property type="protein sequence ID" value="MCP9550666.1"/>
    <property type="molecule type" value="Genomic_DNA"/>
</dbReference>
<dbReference type="Gene3D" id="1.50.10.100">
    <property type="entry name" value="Chondroitin AC/alginate lyase"/>
    <property type="match status" value="1"/>
</dbReference>
<dbReference type="RefSeq" id="WP_254971603.1">
    <property type="nucleotide sequence ID" value="NZ_JANDWU010000041.1"/>
</dbReference>
<dbReference type="GO" id="GO:0042597">
    <property type="term" value="C:periplasmic space"/>
    <property type="evidence" value="ECO:0007669"/>
    <property type="project" value="InterPro"/>
</dbReference>
<dbReference type="AlphaFoldDB" id="A0AAW5IHN8"/>
<dbReference type="GO" id="GO:0016829">
    <property type="term" value="F:lyase activity"/>
    <property type="evidence" value="ECO:0007669"/>
    <property type="project" value="UniProtKB-KW"/>
</dbReference>
<proteinExistence type="predicted"/>
<reference evidence="5" key="1">
    <citation type="submission" date="2022-07" db="EMBL/GenBank/DDBJ databases">
        <title>Prevotella copri.</title>
        <authorList>
            <person name="Yang C."/>
        </authorList>
    </citation>
    <scope>NUCLEOTIDE SEQUENCE</scope>
    <source>
        <strain evidence="5">HF1805</strain>
    </source>
</reference>
<sequence>MRKLIVLLVFAGALVSAKAQILPLDKQRLSALKEAYLHNNEQAVKMVGFYEGMAVKLMKDKAPTVKSKILPPSNDARDYISLSRYWWPDTTKKDGLPYVRHDGKVNPEIDSYMSEKAMVKMANAVDCLSLLYYVTGKSLYAEHCARYLRAWFTDSITGMNPNMTYSQFIPGRTKLRGTGILDARHACRALCMSALIKDYAGWTEHDQTQLTEWGKAFLYWMEHSTQGQMERRTKNNHGLWFDVTHMELLAFLGYENRIREVLRDDFMQKLNNQIAENGSLPQELARTLSLHYSTFVCEASLQASFIAAGIGENLWTMKTASQKSLADVVAFLYPYYKSPEKWTYKQIKKFDAQRATPILLEAGKALGNKNYTKLAYQLGMTDKSALLMPYYDVQISRYPHLVELPKHK</sequence>
<gene>
    <name evidence="5" type="ORF">NNC68_14490</name>
</gene>
<feature type="domain" description="Alginate lyase" evidence="4">
    <location>
        <begin position="66"/>
        <end position="342"/>
    </location>
</feature>
<evidence type="ECO:0000256" key="2">
    <source>
        <dbReference type="ARBA" id="ARBA00023239"/>
    </source>
</evidence>
<dbReference type="InterPro" id="IPR008929">
    <property type="entry name" value="Chondroitin_lyas"/>
</dbReference>
<evidence type="ECO:0000256" key="3">
    <source>
        <dbReference type="SAM" id="SignalP"/>
    </source>
</evidence>
<dbReference type="Pfam" id="PF05426">
    <property type="entry name" value="Alginate_lyase"/>
    <property type="match status" value="1"/>
</dbReference>
<evidence type="ECO:0000313" key="5">
    <source>
        <dbReference type="EMBL" id="MCP9550666.1"/>
    </source>
</evidence>
<organism evidence="5 6">
    <name type="scientific">Segatella copri</name>
    <dbReference type="NCBI Taxonomy" id="165179"/>
    <lineage>
        <taxon>Bacteria</taxon>
        <taxon>Pseudomonadati</taxon>
        <taxon>Bacteroidota</taxon>
        <taxon>Bacteroidia</taxon>
        <taxon>Bacteroidales</taxon>
        <taxon>Prevotellaceae</taxon>
        <taxon>Segatella</taxon>
    </lineage>
</organism>
<keyword evidence="1 3" id="KW-0732">Signal</keyword>
<evidence type="ECO:0000313" key="6">
    <source>
        <dbReference type="Proteomes" id="UP001205506"/>
    </source>
</evidence>
<protein>
    <submittedName>
        <fullName evidence="5">Alginate lyase family protein</fullName>
    </submittedName>
</protein>
<dbReference type="Proteomes" id="UP001205506">
    <property type="component" value="Unassembled WGS sequence"/>
</dbReference>
<keyword evidence="2 5" id="KW-0456">Lyase</keyword>
<evidence type="ECO:0000259" key="4">
    <source>
        <dbReference type="Pfam" id="PF05426"/>
    </source>
</evidence>
<evidence type="ECO:0000256" key="1">
    <source>
        <dbReference type="ARBA" id="ARBA00022729"/>
    </source>
</evidence>
<dbReference type="InterPro" id="IPR008397">
    <property type="entry name" value="Alginate_lyase_dom"/>
</dbReference>